<dbReference type="Proteomes" id="UP001497680">
    <property type="component" value="Unassembled WGS sequence"/>
</dbReference>
<reference evidence="1 2" key="1">
    <citation type="journal article" date="2022" name="New Phytol.">
        <title>Ecological generalism drives hyperdiversity of secondary metabolite gene clusters in xylarialean endophytes.</title>
        <authorList>
            <person name="Franco M.E.E."/>
            <person name="Wisecaver J.H."/>
            <person name="Arnold A.E."/>
            <person name="Ju Y.M."/>
            <person name="Slot J.C."/>
            <person name="Ahrendt S."/>
            <person name="Moore L.P."/>
            <person name="Eastman K.E."/>
            <person name="Scott K."/>
            <person name="Konkel Z."/>
            <person name="Mondo S.J."/>
            <person name="Kuo A."/>
            <person name="Hayes R.D."/>
            <person name="Haridas S."/>
            <person name="Andreopoulos B."/>
            <person name="Riley R."/>
            <person name="LaButti K."/>
            <person name="Pangilinan J."/>
            <person name="Lipzen A."/>
            <person name="Amirebrahimi M."/>
            <person name="Yan J."/>
            <person name="Adam C."/>
            <person name="Keymanesh K."/>
            <person name="Ng V."/>
            <person name="Louie K."/>
            <person name="Northen T."/>
            <person name="Drula E."/>
            <person name="Henrissat B."/>
            <person name="Hsieh H.M."/>
            <person name="Youens-Clark K."/>
            <person name="Lutzoni F."/>
            <person name="Miadlikowska J."/>
            <person name="Eastwood D.C."/>
            <person name="Hamelin R.C."/>
            <person name="Grigoriev I.V."/>
            <person name="U'Ren J.M."/>
        </authorList>
    </citation>
    <scope>NUCLEOTIDE SEQUENCE [LARGE SCALE GENOMIC DNA]</scope>
    <source>
        <strain evidence="1 2">ER1909</strain>
    </source>
</reference>
<name>A0ACC0D9H1_9PEZI</name>
<protein>
    <submittedName>
        <fullName evidence="1">Cytochrome P450</fullName>
    </submittedName>
</protein>
<comment type="caution">
    <text evidence="1">The sequence shown here is derived from an EMBL/GenBank/DDBJ whole genome shotgun (WGS) entry which is preliminary data.</text>
</comment>
<evidence type="ECO:0000313" key="1">
    <source>
        <dbReference type="EMBL" id="KAI6089402.1"/>
    </source>
</evidence>
<keyword evidence="2" id="KW-1185">Reference proteome</keyword>
<dbReference type="EMBL" id="MU394296">
    <property type="protein sequence ID" value="KAI6089402.1"/>
    <property type="molecule type" value="Genomic_DNA"/>
</dbReference>
<sequence length="529" mass="60315">MPMKLIDCRLGQPPIYPPTFFLFIGSFSTIAFLLCIRHAWKRYQKRVEQMFAAQQGCKRPTSWTAKWPLGLDLLLRVFQAAKKDRILSFFYEIVQESGSTFVQHLLGVSGIDTIDPENIESILSTNFKDYDLGLRPKTFRALLGSGIFTQDGIDWKHSRHLLRPQFTSNRAQNFVEIQQCVQRLIHSIPKDGIVDLQPLFFKLTFETTMFLLFGEYVYQLYDVAAQESEFANAFDFAQEYLARRGRLGDMYWLYNDRKFDDACKICHGFVDRAVARALEASAAKRSQAGEDGRGYVFIEALVQQPQDPIVLRDQCLNVLLAGRDTTGCCLTWTFRLLARHQEVLQRLRNEIRDIVGLGPDSLPPQREALKRMPYLAMVIKEVLRLYPSVPVNSRAATKMTTIPVGGGPDGKSPMLVRKGQAVGYCVYLLHRRKDIYGEDADEFRPERWGGDELKNIHSYAYLPFNGGPRACLGQEFALLEVSYTVVRLIQLLPKIEFPPTEPNLKVGDERQHLTLVLSCAEGYTVSMQG</sequence>
<accession>A0ACC0D9H1</accession>
<gene>
    <name evidence="1" type="ORF">F4821DRAFT_268511</name>
</gene>
<proteinExistence type="predicted"/>
<organism evidence="1 2">
    <name type="scientific">Hypoxylon rubiginosum</name>
    <dbReference type="NCBI Taxonomy" id="110542"/>
    <lineage>
        <taxon>Eukaryota</taxon>
        <taxon>Fungi</taxon>
        <taxon>Dikarya</taxon>
        <taxon>Ascomycota</taxon>
        <taxon>Pezizomycotina</taxon>
        <taxon>Sordariomycetes</taxon>
        <taxon>Xylariomycetidae</taxon>
        <taxon>Xylariales</taxon>
        <taxon>Hypoxylaceae</taxon>
        <taxon>Hypoxylon</taxon>
    </lineage>
</organism>
<evidence type="ECO:0000313" key="2">
    <source>
        <dbReference type="Proteomes" id="UP001497680"/>
    </source>
</evidence>